<keyword evidence="1" id="KW-1133">Transmembrane helix</keyword>
<proteinExistence type="predicted"/>
<evidence type="ECO:0000313" key="2">
    <source>
        <dbReference type="EMBL" id="KAJ7748321.1"/>
    </source>
</evidence>
<evidence type="ECO:0000256" key="1">
    <source>
        <dbReference type="SAM" id="Phobius"/>
    </source>
</evidence>
<keyword evidence="1" id="KW-0472">Membrane</keyword>
<accession>A0AAD7IQE4</accession>
<name>A0AAD7IQE4_9AGAR</name>
<feature type="transmembrane region" description="Helical" evidence="1">
    <location>
        <begin position="168"/>
        <end position="194"/>
    </location>
</feature>
<sequence length="229" mass="24480">MKAISVGFPFLPHIIARPTMLLTNALWMASLLSGLARAALTNFTIDDTSPAVVYAETPFARCDPSVCPSSNLFNGTSSFTASPINISFTGNAVYVHLGASGLCFFSIDGLDTGSFFDSTPGDGGNIYLAYRNTTLADTLHTLTIQPITPGAVIQFDYLVYTHNVPSKLLVGAIVGGVVGGVVFTVGLSIAALFLGRRDRRRKLATRGIPLGDHWPDRPSLKLMQLKTQE</sequence>
<keyword evidence="1" id="KW-0812">Transmembrane</keyword>
<keyword evidence="3" id="KW-1185">Reference proteome</keyword>
<evidence type="ECO:0000313" key="3">
    <source>
        <dbReference type="Proteomes" id="UP001215280"/>
    </source>
</evidence>
<dbReference type="AlphaFoldDB" id="A0AAD7IQE4"/>
<organism evidence="2 3">
    <name type="scientific">Mycena maculata</name>
    <dbReference type="NCBI Taxonomy" id="230809"/>
    <lineage>
        <taxon>Eukaryota</taxon>
        <taxon>Fungi</taxon>
        <taxon>Dikarya</taxon>
        <taxon>Basidiomycota</taxon>
        <taxon>Agaricomycotina</taxon>
        <taxon>Agaricomycetes</taxon>
        <taxon>Agaricomycetidae</taxon>
        <taxon>Agaricales</taxon>
        <taxon>Marasmiineae</taxon>
        <taxon>Mycenaceae</taxon>
        <taxon>Mycena</taxon>
    </lineage>
</organism>
<reference evidence="2" key="1">
    <citation type="submission" date="2023-03" db="EMBL/GenBank/DDBJ databases">
        <title>Massive genome expansion in bonnet fungi (Mycena s.s.) driven by repeated elements and novel gene families across ecological guilds.</title>
        <authorList>
            <consortium name="Lawrence Berkeley National Laboratory"/>
            <person name="Harder C.B."/>
            <person name="Miyauchi S."/>
            <person name="Viragh M."/>
            <person name="Kuo A."/>
            <person name="Thoen E."/>
            <person name="Andreopoulos B."/>
            <person name="Lu D."/>
            <person name="Skrede I."/>
            <person name="Drula E."/>
            <person name="Henrissat B."/>
            <person name="Morin E."/>
            <person name="Kohler A."/>
            <person name="Barry K."/>
            <person name="LaButti K."/>
            <person name="Morin E."/>
            <person name="Salamov A."/>
            <person name="Lipzen A."/>
            <person name="Mereny Z."/>
            <person name="Hegedus B."/>
            <person name="Baldrian P."/>
            <person name="Stursova M."/>
            <person name="Weitz H."/>
            <person name="Taylor A."/>
            <person name="Grigoriev I.V."/>
            <person name="Nagy L.G."/>
            <person name="Martin F."/>
            <person name="Kauserud H."/>
        </authorList>
    </citation>
    <scope>NUCLEOTIDE SEQUENCE</scope>
    <source>
        <strain evidence="2">CBHHK188m</strain>
    </source>
</reference>
<protein>
    <submittedName>
        <fullName evidence="2">Uncharacterized protein</fullName>
    </submittedName>
</protein>
<gene>
    <name evidence="2" type="ORF">DFH07DRAFT_830338</name>
</gene>
<comment type="caution">
    <text evidence="2">The sequence shown here is derived from an EMBL/GenBank/DDBJ whole genome shotgun (WGS) entry which is preliminary data.</text>
</comment>
<dbReference type="EMBL" id="JARJLG010000090">
    <property type="protein sequence ID" value="KAJ7748321.1"/>
    <property type="molecule type" value="Genomic_DNA"/>
</dbReference>
<dbReference type="Proteomes" id="UP001215280">
    <property type="component" value="Unassembled WGS sequence"/>
</dbReference>